<evidence type="ECO:0000256" key="1">
    <source>
        <dbReference type="ARBA" id="ARBA00004370"/>
    </source>
</evidence>
<organism evidence="6 7">
    <name type="scientific">Aspergillus wentii DTO 134E9</name>
    <dbReference type="NCBI Taxonomy" id="1073089"/>
    <lineage>
        <taxon>Eukaryota</taxon>
        <taxon>Fungi</taxon>
        <taxon>Dikarya</taxon>
        <taxon>Ascomycota</taxon>
        <taxon>Pezizomycotina</taxon>
        <taxon>Eurotiomycetes</taxon>
        <taxon>Eurotiomycetidae</taxon>
        <taxon>Eurotiales</taxon>
        <taxon>Aspergillaceae</taxon>
        <taxon>Aspergillus</taxon>
        <taxon>Aspergillus subgen. Cremei</taxon>
    </lineage>
</organism>
<comment type="subcellular location">
    <subcellularLocation>
        <location evidence="1">Membrane</location>
    </subcellularLocation>
</comment>
<keyword evidence="2" id="KW-0812">Transmembrane</keyword>
<proteinExistence type="predicted"/>
<sequence length="349" mass="41430">MAIPARNPKDSMKSTWRSWDRKSWNRGHWMLEILNVHHVEEDKAVPVHEKTDKVPYAKEWHFHRYVIVHAFLPLILHQLYVNYTASNLSPWMVFLFYHVALTFNSVHEVHILRRLGHLHGFLDGDKHPRDGVPDVGVSETVQSVLSVMIFRPIMTVLLAYRPEEAPSSIRWGWLFFETGVYAVVLDFWYYLFHRSMHETDSLWQFHRTHHLTKHPNPLLTAYADRVQEFFDIVGVPMMTYGTMKLMGFPLGFYEWWVCQEYIVFTEILGHSGLRIAVTAINPWTWFLRLFGMELMLEDHDLHHRRGWKSSYNYGKQTRVWDRLFGTCLSRIETTGENIDYVNTADLPLW</sequence>
<dbReference type="PANTHER" id="PTHR11863">
    <property type="entry name" value="STEROL DESATURASE"/>
    <property type="match status" value="1"/>
</dbReference>
<feature type="domain" description="Fatty acid hydroxylase" evidence="5">
    <location>
        <begin position="180"/>
        <end position="326"/>
    </location>
</feature>
<dbReference type="InterPro" id="IPR006694">
    <property type="entry name" value="Fatty_acid_hydroxylase"/>
</dbReference>
<protein>
    <recommendedName>
        <fullName evidence="5">Fatty acid hydroxylase domain-containing protein</fullName>
    </recommendedName>
</protein>
<dbReference type="GO" id="GO:0005506">
    <property type="term" value="F:iron ion binding"/>
    <property type="evidence" value="ECO:0007669"/>
    <property type="project" value="InterPro"/>
</dbReference>
<dbReference type="OrthoDB" id="6354873at2759"/>
<evidence type="ECO:0000313" key="6">
    <source>
        <dbReference type="EMBL" id="OJJ39645.1"/>
    </source>
</evidence>
<dbReference type="Pfam" id="PF04116">
    <property type="entry name" value="FA_hydroxylase"/>
    <property type="match status" value="1"/>
</dbReference>
<reference evidence="7" key="1">
    <citation type="journal article" date="2017" name="Genome Biol.">
        <title>Comparative genomics reveals high biological diversity and specific adaptations in the industrially and medically important fungal genus Aspergillus.</title>
        <authorList>
            <person name="de Vries R.P."/>
            <person name="Riley R."/>
            <person name="Wiebenga A."/>
            <person name="Aguilar-Osorio G."/>
            <person name="Amillis S."/>
            <person name="Uchima C.A."/>
            <person name="Anderluh G."/>
            <person name="Asadollahi M."/>
            <person name="Askin M."/>
            <person name="Barry K."/>
            <person name="Battaglia E."/>
            <person name="Bayram O."/>
            <person name="Benocci T."/>
            <person name="Braus-Stromeyer S.A."/>
            <person name="Caldana C."/>
            <person name="Canovas D."/>
            <person name="Cerqueira G.C."/>
            <person name="Chen F."/>
            <person name="Chen W."/>
            <person name="Choi C."/>
            <person name="Clum A."/>
            <person name="Dos Santos R.A."/>
            <person name="Damasio A.R."/>
            <person name="Diallinas G."/>
            <person name="Emri T."/>
            <person name="Fekete E."/>
            <person name="Flipphi M."/>
            <person name="Freyberg S."/>
            <person name="Gallo A."/>
            <person name="Gournas C."/>
            <person name="Habgood R."/>
            <person name="Hainaut M."/>
            <person name="Harispe M.L."/>
            <person name="Henrissat B."/>
            <person name="Hilden K.S."/>
            <person name="Hope R."/>
            <person name="Hossain A."/>
            <person name="Karabika E."/>
            <person name="Karaffa L."/>
            <person name="Karanyi Z."/>
            <person name="Krasevec N."/>
            <person name="Kuo A."/>
            <person name="Kusch H."/>
            <person name="LaButti K."/>
            <person name="Lagendijk E.L."/>
            <person name="Lapidus A."/>
            <person name="Levasseur A."/>
            <person name="Lindquist E."/>
            <person name="Lipzen A."/>
            <person name="Logrieco A.F."/>
            <person name="MacCabe A."/>
            <person name="Maekelae M.R."/>
            <person name="Malavazi I."/>
            <person name="Melin P."/>
            <person name="Meyer V."/>
            <person name="Mielnichuk N."/>
            <person name="Miskei M."/>
            <person name="Molnar A.P."/>
            <person name="Mule G."/>
            <person name="Ngan C.Y."/>
            <person name="Orejas M."/>
            <person name="Orosz E."/>
            <person name="Ouedraogo J.P."/>
            <person name="Overkamp K.M."/>
            <person name="Park H.-S."/>
            <person name="Perrone G."/>
            <person name="Piumi F."/>
            <person name="Punt P.J."/>
            <person name="Ram A.F."/>
            <person name="Ramon A."/>
            <person name="Rauscher S."/>
            <person name="Record E."/>
            <person name="Riano-Pachon D.M."/>
            <person name="Robert V."/>
            <person name="Roehrig J."/>
            <person name="Ruller R."/>
            <person name="Salamov A."/>
            <person name="Salih N.S."/>
            <person name="Samson R.A."/>
            <person name="Sandor E."/>
            <person name="Sanguinetti M."/>
            <person name="Schuetze T."/>
            <person name="Sepcic K."/>
            <person name="Shelest E."/>
            <person name="Sherlock G."/>
            <person name="Sophianopoulou V."/>
            <person name="Squina F.M."/>
            <person name="Sun H."/>
            <person name="Susca A."/>
            <person name="Todd R.B."/>
            <person name="Tsang A."/>
            <person name="Unkles S.E."/>
            <person name="van de Wiele N."/>
            <person name="van Rossen-Uffink D."/>
            <person name="Oliveira J.V."/>
            <person name="Vesth T.C."/>
            <person name="Visser J."/>
            <person name="Yu J.-H."/>
            <person name="Zhou M."/>
            <person name="Andersen M.R."/>
            <person name="Archer D.B."/>
            <person name="Baker S.E."/>
            <person name="Benoit I."/>
            <person name="Brakhage A.A."/>
            <person name="Braus G.H."/>
            <person name="Fischer R."/>
            <person name="Frisvad J.C."/>
            <person name="Goldman G.H."/>
            <person name="Houbraken J."/>
            <person name="Oakley B."/>
            <person name="Pocsi I."/>
            <person name="Scazzocchio C."/>
            <person name="Seiboth B."/>
            <person name="vanKuyk P.A."/>
            <person name="Wortman J."/>
            <person name="Dyer P.S."/>
            <person name="Grigoriev I.V."/>
        </authorList>
    </citation>
    <scope>NUCLEOTIDE SEQUENCE [LARGE SCALE GENOMIC DNA]</scope>
    <source>
        <strain evidence="7">DTO 134E9</strain>
    </source>
</reference>
<keyword evidence="3" id="KW-1133">Transmembrane helix</keyword>
<evidence type="ECO:0000256" key="3">
    <source>
        <dbReference type="ARBA" id="ARBA00022989"/>
    </source>
</evidence>
<dbReference type="GeneID" id="63743430"/>
<keyword evidence="4" id="KW-0472">Membrane</keyword>
<evidence type="ECO:0000259" key="5">
    <source>
        <dbReference type="Pfam" id="PF04116"/>
    </source>
</evidence>
<evidence type="ECO:0000313" key="7">
    <source>
        <dbReference type="Proteomes" id="UP000184383"/>
    </source>
</evidence>
<keyword evidence="7" id="KW-1185">Reference proteome</keyword>
<gene>
    <name evidence="6" type="ORF">ASPWEDRAFT_103634</name>
</gene>
<evidence type="ECO:0000256" key="4">
    <source>
        <dbReference type="ARBA" id="ARBA00023136"/>
    </source>
</evidence>
<dbReference type="RefSeq" id="XP_040693321.1">
    <property type="nucleotide sequence ID" value="XM_040827582.1"/>
</dbReference>
<dbReference type="GO" id="GO:0016491">
    <property type="term" value="F:oxidoreductase activity"/>
    <property type="evidence" value="ECO:0007669"/>
    <property type="project" value="InterPro"/>
</dbReference>
<dbReference type="EMBL" id="KV878210">
    <property type="protein sequence ID" value="OJJ39645.1"/>
    <property type="molecule type" value="Genomic_DNA"/>
</dbReference>
<dbReference type="Proteomes" id="UP000184383">
    <property type="component" value="Unassembled WGS sequence"/>
</dbReference>
<dbReference type="AlphaFoldDB" id="A0A1L9RXK4"/>
<dbReference type="GO" id="GO:0008610">
    <property type="term" value="P:lipid biosynthetic process"/>
    <property type="evidence" value="ECO:0007669"/>
    <property type="project" value="InterPro"/>
</dbReference>
<evidence type="ECO:0000256" key="2">
    <source>
        <dbReference type="ARBA" id="ARBA00022692"/>
    </source>
</evidence>
<name>A0A1L9RXK4_ASPWE</name>
<dbReference type="GO" id="GO:0016020">
    <property type="term" value="C:membrane"/>
    <property type="evidence" value="ECO:0007669"/>
    <property type="project" value="UniProtKB-SubCell"/>
</dbReference>
<dbReference type="InterPro" id="IPR050307">
    <property type="entry name" value="Sterol_Desaturase_Related"/>
</dbReference>
<accession>A0A1L9RXK4</accession>
<dbReference type="VEuPathDB" id="FungiDB:ASPWEDRAFT_103634"/>
<dbReference type="STRING" id="1073089.A0A1L9RXK4"/>